<feature type="transmembrane region" description="Helical" evidence="1">
    <location>
        <begin position="66"/>
        <end position="89"/>
    </location>
</feature>
<comment type="caution">
    <text evidence="2">The sequence shown here is derived from an EMBL/GenBank/DDBJ whole genome shotgun (WGS) entry which is preliminary data.</text>
</comment>
<reference evidence="2 4" key="1">
    <citation type="submission" date="2014-04" db="EMBL/GenBank/DDBJ databases">
        <title>Genome assembly of Hyalangium minutum DSM 14724.</title>
        <authorList>
            <person name="Sharma G."/>
            <person name="Subramanian S."/>
        </authorList>
    </citation>
    <scope>NUCLEOTIDE SEQUENCE [LARGE SCALE GENOMIC DNA]</scope>
    <source>
        <strain evidence="2 4">DSM 14724</strain>
    </source>
</reference>
<keyword evidence="4" id="KW-1185">Reference proteome</keyword>
<protein>
    <submittedName>
        <fullName evidence="2">Uncharacterized protein</fullName>
    </submittedName>
</protein>
<name>A0A085WHZ2_9BACT</name>
<keyword evidence="1" id="KW-0472">Membrane</keyword>
<evidence type="ECO:0000313" key="4">
    <source>
        <dbReference type="Proteomes" id="UP000028725"/>
    </source>
</evidence>
<dbReference type="EMBL" id="JMCB01000008">
    <property type="protein sequence ID" value="KFE67305.1"/>
    <property type="molecule type" value="Genomic_DNA"/>
</dbReference>
<organism evidence="2 4">
    <name type="scientific">Hyalangium minutum</name>
    <dbReference type="NCBI Taxonomy" id="394096"/>
    <lineage>
        <taxon>Bacteria</taxon>
        <taxon>Pseudomonadati</taxon>
        <taxon>Myxococcota</taxon>
        <taxon>Myxococcia</taxon>
        <taxon>Myxococcales</taxon>
        <taxon>Cystobacterineae</taxon>
        <taxon>Archangiaceae</taxon>
        <taxon>Hyalangium</taxon>
    </lineage>
</organism>
<dbReference type="AlphaFoldDB" id="A0A085WHZ2"/>
<feature type="transmembrane region" description="Helical" evidence="1">
    <location>
        <begin position="101"/>
        <end position="119"/>
    </location>
</feature>
<feature type="transmembrane region" description="Helical" evidence="1">
    <location>
        <begin position="161"/>
        <end position="182"/>
    </location>
</feature>
<gene>
    <name evidence="2" type="ORF">DB31_8658</name>
    <name evidence="3" type="ORF">DB31_8745</name>
</gene>
<evidence type="ECO:0000256" key="1">
    <source>
        <dbReference type="SAM" id="Phobius"/>
    </source>
</evidence>
<feature type="transmembrane region" description="Helical" evidence="1">
    <location>
        <begin position="125"/>
        <end position="149"/>
    </location>
</feature>
<dbReference type="Proteomes" id="UP000028725">
    <property type="component" value="Unassembled WGS sequence"/>
</dbReference>
<dbReference type="STRING" id="394096.DB31_8658"/>
<evidence type="ECO:0000313" key="2">
    <source>
        <dbReference type="EMBL" id="KFE67305.1"/>
    </source>
</evidence>
<evidence type="ECO:0000313" key="3">
    <source>
        <dbReference type="EMBL" id="KFE67392.1"/>
    </source>
</evidence>
<sequence>MYTLCVLTVALASLSPGGEASILPRLDGVSSLALPGSQRGKSYLLDTDMDSTIHDGSGEGGSAGRILIESLAGLGGGVVGMAVGSLALSESPTFGQLAVPLSLDVLATSLGVAVTGWAMDGRGRLGFTLLGSILGLVVPLVAGSALVGLEGCEISETWSCTSGVFAVAGILFLPTVGATLGYELSAPEPWLSHGYASSAPSSPPRFVPVLTLARQGLGATIGIAGRL</sequence>
<accession>A0A085WHZ2</accession>
<proteinExistence type="predicted"/>
<dbReference type="EMBL" id="JMCB01000008">
    <property type="protein sequence ID" value="KFE67392.1"/>
    <property type="molecule type" value="Genomic_DNA"/>
</dbReference>
<keyword evidence="1" id="KW-1133">Transmembrane helix</keyword>
<keyword evidence="1" id="KW-0812">Transmembrane</keyword>